<dbReference type="AlphaFoldDB" id="A0A0H5NG65"/>
<gene>
    <name evidence="5" type="ORF">ERS450000_01044</name>
</gene>
<dbReference type="PROSITE" id="PS00894">
    <property type="entry name" value="HTH_DEOR_1"/>
    <property type="match status" value="1"/>
</dbReference>
<dbReference type="InterPro" id="IPR013196">
    <property type="entry name" value="HTH_11"/>
</dbReference>
<dbReference type="Proteomes" id="UP000057820">
    <property type="component" value="Chromosome 1"/>
</dbReference>
<dbReference type="InterPro" id="IPR026881">
    <property type="entry name" value="WYL_dom"/>
</dbReference>
<sequence length="339" mass="37058">MWPDSDRDSGENERMADVTRRLLALLAALQTGRAFAGEELAARLAVSPRTLRRDVERLREYGYPVRTQPGPGGYYRLAAGTTVPPLLFEDDEALATLLGLALLSATGNAGAGSLDDAATRAYGKVDQFLPKRLRPRAAALRAGLETGALAAPGADAATLGALADAIHQHRVVTFEYTGAEGASSARRVEPHRQIHLRLRWYLLAWDTDRRDWRVFRTDRITGMRVGERVFTPRPLPADTGIDYLRAGFDKHRQRVVLTVDAPVAAVAGALTGQDMELTALPDGRTRAVLMLDTWQWLVLALAFLDAEVTVEEPAEFRAALHRFGDRLRGGAGSGRMPSE</sequence>
<reference evidence="6" key="1">
    <citation type="submission" date="2015-03" db="EMBL/GenBank/DDBJ databases">
        <authorList>
            <consortium name="Pathogen Informatics"/>
        </authorList>
    </citation>
    <scope>NUCLEOTIDE SEQUENCE [LARGE SCALE GENOMIC DNA]</scope>
    <source>
        <strain evidence="6">NCTC11134</strain>
    </source>
</reference>
<dbReference type="InterPro" id="IPR036388">
    <property type="entry name" value="WH-like_DNA-bd_sf"/>
</dbReference>
<keyword evidence="1" id="KW-0805">Transcription regulation</keyword>
<dbReference type="KEGG" id="nfr:ERS450000_01044"/>
<dbReference type="GO" id="GO:0003700">
    <property type="term" value="F:DNA-binding transcription factor activity"/>
    <property type="evidence" value="ECO:0007669"/>
    <property type="project" value="InterPro"/>
</dbReference>
<dbReference type="Pfam" id="PF08279">
    <property type="entry name" value="HTH_11"/>
    <property type="match status" value="1"/>
</dbReference>
<organism evidence="5 6">
    <name type="scientific">Nocardia farcinica</name>
    <dbReference type="NCBI Taxonomy" id="37329"/>
    <lineage>
        <taxon>Bacteria</taxon>
        <taxon>Bacillati</taxon>
        <taxon>Actinomycetota</taxon>
        <taxon>Actinomycetes</taxon>
        <taxon>Mycobacteriales</taxon>
        <taxon>Nocardiaceae</taxon>
        <taxon>Nocardia</taxon>
    </lineage>
</organism>
<dbReference type="InterPro" id="IPR036390">
    <property type="entry name" value="WH_DNA-bd_sf"/>
</dbReference>
<proteinExistence type="predicted"/>
<keyword evidence="2" id="KW-0238">DNA-binding</keyword>
<evidence type="ECO:0000256" key="3">
    <source>
        <dbReference type="ARBA" id="ARBA00023163"/>
    </source>
</evidence>
<dbReference type="Gene3D" id="1.10.10.10">
    <property type="entry name" value="Winged helix-like DNA-binding domain superfamily/Winged helix DNA-binding domain"/>
    <property type="match status" value="1"/>
</dbReference>
<evidence type="ECO:0000313" key="5">
    <source>
        <dbReference type="EMBL" id="CRY74895.1"/>
    </source>
</evidence>
<dbReference type="PANTHER" id="PTHR34580">
    <property type="match status" value="1"/>
</dbReference>
<protein>
    <submittedName>
        <fullName evidence="5">Biotin operon repressor</fullName>
    </submittedName>
</protein>
<evidence type="ECO:0000313" key="6">
    <source>
        <dbReference type="Proteomes" id="UP000057820"/>
    </source>
</evidence>
<dbReference type="InterPro" id="IPR001034">
    <property type="entry name" value="DeoR_HTH"/>
</dbReference>
<evidence type="ECO:0000256" key="2">
    <source>
        <dbReference type="ARBA" id="ARBA00023125"/>
    </source>
</evidence>
<evidence type="ECO:0000259" key="4">
    <source>
        <dbReference type="PROSITE" id="PS51000"/>
    </source>
</evidence>
<dbReference type="EMBL" id="LN868938">
    <property type="protein sequence ID" value="CRY74895.1"/>
    <property type="molecule type" value="Genomic_DNA"/>
</dbReference>
<name>A0A0H5NG65_NOCFR</name>
<feature type="domain" description="HTH deoR-type" evidence="4">
    <location>
        <begin position="18"/>
        <end position="73"/>
    </location>
</feature>
<dbReference type="PANTHER" id="PTHR34580:SF3">
    <property type="entry name" value="PROTEIN PAFB"/>
    <property type="match status" value="1"/>
</dbReference>
<dbReference type="InterPro" id="IPR018356">
    <property type="entry name" value="Tscrpt_reg_HTH_DeoR_CS"/>
</dbReference>
<dbReference type="InterPro" id="IPR051534">
    <property type="entry name" value="CBASS_pafABC_assoc_protein"/>
</dbReference>
<accession>A0A0H5NG65</accession>
<dbReference type="SUPFAM" id="SSF46785">
    <property type="entry name" value="Winged helix' DNA-binding domain"/>
    <property type="match status" value="1"/>
</dbReference>
<keyword evidence="3" id="KW-0804">Transcription</keyword>
<dbReference type="PROSITE" id="PS51000">
    <property type="entry name" value="HTH_DEOR_2"/>
    <property type="match status" value="1"/>
</dbReference>
<dbReference type="PROSITE" id="PS52050">
    <property type="entry name" value="WYL"/>
    <property type="match status" value="1"/>
</dbReference>
<evidence type="ECO:0000256" key="1">
    <source>
        <dbReference type="ARBA" id="ARBA00023015"/>
    </source>
</evidence>
<dbReference type="GO" id="GO:0003677">
    <property type="term" value="F:DNA binding"/>
    <property type="evidence" value="ECO:0007669"/>
    <property type="project" value="UniProtKB-KW"/>
</dbReference>
<dbReference type="InterPro" id="IPR028349">
    <property type="entry name" value="PafC-like"/>
</dbReference>
<dbReference type="PIRSF" id="PIRSF016838">
    <property type="entry name" value="PafC"/>
    <property type="match status" value="1"/>
</dbReference>
<dbReference type="Pfam" id="PF13280">
    <property type="entry name" value="WYL"/>
    <property type="match status" value="1"/>
</dbReference>